<evidence type="ECO:0000313" key="2">
    <source>
        <dbReference type="EMBL" id="SER66101.1"/>
    </source>
</evidence>
<organism evidence="2 3">
    <name type="scientific">Corynebacterium cystitidis DSM 20524</name>
    <dbReference type="NCBI Taxonomy" id="1121357"/>
    <lineage>
        <taxon>Bacteria</taxon>
        <taxon>Bacillati</taxon>
        <taxon>Actinomycetota</taxon>
        <taxon>Actinomycetes</taxon>
        <taxon>Mycobacteriales</taxon>
        <taxon>Corynebacteriaceae</taxon>
        <taxon>Corynebacterium</taxon>
    </lineage>
</organism>
<reference evidence="3" key="1">
    <citation type="submission" date="2016-10" db="EMBL/GenBank/DDBJ databases">
        <authorList>
            <person name="Varghese N."/>
            <person name="Submissions S."/>
        </authorList>
    </citation>
    <scope>NUCLEOTIDE SEQUENCE [LARGE SCALE GENOMIC DNA]</scope>
    <source>
        <strain evidence="3">DSM 20524</strain>
    </source>
</reference>
<dbReference type="RefSeq" id="WP_092256300.1">
    <property type="nucleotide sequence ID" value="NZ_CP047199.1"/>
</dbReference>
<gene>
    <name evidence="2" type="ORF">SAMN05661109_00731</name>
</gene>
<dbReference type="EMBL" id="FOGQ01000002">
    <property type="protein sequence ID" value="SER66101.1"/>
    <property type="molecule type" value="Genomic_DNA"/>
</dbReference>
<keyword evidence="3" id="KW-1185">Reference proteome</keyword>
<dbReference type="InterPro" id="IPR000833">
    <property type="entry name" value="A-amylase_inhib"/>
</dbReference>
<name>A0A1H9QZS7_9CORY</name>
<dbReference type="Pfam" id="PF01356">
    <property type="entry name" value="A_amylase_inhib"/>
    <property type="match status" value="1"/>
</dbReference>
<dbReference type="AlphaFoldDB" id="A0A1H9QZS7"/>
<sequence length="146" mass="15678">MPLKKFGLALGGAISATLFVGVMNEPTAFAEVNHETSRLVEQSFNLSPGGSLGVSPDERWESITAEVSPNDYKEAGLTANAANLAPTCINAVEEWGFIQVYNRCGVDIRVKVVMAFGPDSPCHIVVDGTRHNISPAFGRIDRVELC</sequence>
<dbReference type="GO" id="GO:0015066">
    <property type="term" value="F:alpha-amylase inhibitor activity"/>
    <property type="evidence" value="ECO:0007669"/>
    <property type="project" value="UniProtKB-KW"/>
</dbReference>
<evidence type="ECO:0000256" key="1">
    <source>
        <dbReference type="ARBA" id="ARBA00022579"/>
    </source>
</evidence>
<dbReference type="InterPro" id="IPR036379">
    <property type="entry name" value="A-amylase_inhib_sf"/>
</dbReference>
<dbReference type="Proteomes" id="UP000198929">
    <property type="component" value="Unassembled WGS sequence"/>
</dbReference>
<dbReference type="SUPFAM" id="SSF49498">
    <property type="entry name" value="alpha-Amylase inhibitor tendamistat"/>
    <property type="match status" value="1"/>
</dbReference>
<keyword evidence="1" id="KW-0022">Alpha-amylase inhibitor</keyword>
<accession>A0A1H9QZS7</accession>
<proteinExistence type="predicted"/>
<protein>
    <submittedName>
        <fullName evidence="2">Alpha amylase inhibitor</fullName>
    </submittedName>
</protein>
<dbReference type="Gene3D" id="2.60.40.20">
    <property type="entry name" value="Alpha-amylase inhibitor"/>
    <property type="match status" value="1"/>
</dbReference>
<evidence type="ECO:0000313" key="3">
    <source>
        <dbReference type="Proteomes" id="UP000198929"/>
    </source>
</evidence>
<dbReference type="STRING" id="1121357.SAMN05661109_00731"/>